<dbReference type="InterPro" id="IPR050625">
    <property type="entry name" value="ParA/MinD_ATPase"/>
</dbReference>
<dbReference type="STRING" id="856793.MICA_1232"/>
<dbReference type="Gene3D" id="3.40.50.300">
    <property type="entry name" value="P-loop containing nucleotide triphosphate hydrolases"/>
    <property type="match status" value="1"/>
</dbReference>
<dbReference type="GO" id="GO:0005524">
    <property type="term" value="F:ATP binding"/>
    <property type="evidence" value="ECO:0007669"/>
    <property type="project" value="UniProtKB-KW"/>
</dbReference>
<organism evidence="2 3">
    <name type="scientific">Micavibrio aeruginosavorus (strain ARL-13)</name>
    <dbReference type="NCBI Taxonomy" id="856793"/>
    <lineage>
        <taxon>Bacteria</taxon>
        <taxon>Pseudomonadati</taxon>
        <taxon>Bdellovibrionota</taxon>
        <taxon>Bdellovibrionia</taxon>
        <taxon>Bdellovibrionales</taxon>
        <taxon>Pseudobdellovibrionaceae</taxon>
        <taxon>Micavibrio</taxon>
    </lineage>
</organism>
<dbReference type="RefSeq" id="WP_014102778.1">
    <property type="nucleotide sequence ID" value="NC_016026.1"/>
</dbReference>
<dbReference type="GO" id="GO:0016887">
    <property type="term" value="F:ATP hydrolysis activity"/>
    <property type="evidence" value="ECO:0007669"/>
    <property type="project" value="TreeGrafter"/>
</dbReference>
<dbReference type="GO" id="GO:0005829">
    <property type="term" value="C:cytosol"/>
    <property type="evidence" value="ECO:0007669"/>
    <property type="project" value="TreeGrafter"/>
</dbReference>
<dbReference type="KEGG" id="mai:MICA_1232"/>
<accession>G2KRJ3</accession>
<dbReference type="InterPro" id="IPR002586">
    <property type="entry name" value="CobQ/CobB/MinD/ParA_Nub-bd_dom"/>
</dbReference>
<dbReference type="Pfam" id="PF01656">
    <property type="entry name" value="CbiA"/>
    <property type="match status" value="1"/>
</dbReference>
<dbReference type="eggNOG" id="COG3640">
    <property type="taxonomic scope" value="Bacteria"/>
</dbReference>
<proteinExistence type="predicted"/>
<dbReference type="PANTHER" id="PTHR43384:SF15">
    <property type="entry name" value="ATP-BINDING PROTEIN"/>
    <property type="match status" value="1"/>
</dbReference>
<dbReference type="HOGENOM" id="CLU_852393_0_0_5"/>
<evidence type="ECO:0000259" key="1">
    <source>
        <dbReference type="Pfam" id="PF01656"/>
    </source>
</evidence>
<sequence length="322" mass="34862">MKIAFAGKGGSGKSTTSALFTRYMNAVQNRPVLAIDADVNMNLSGLLGVEVAMDKLMANPDVADVIRNYIKGTNARVADISKFLPTTPPGEGSNLVRSVDDAALAPYSVRINDAPSLNLMSVGTYDKDGIGQTCYHSHLFVAENLLSHIALENDNDWVVCDMVAGTDAFAYSMHLQFDAIVLIAEPTPESAEVCRLYMELARESGIDGLIHLVANKIEDESDIEFIVKATGMTPIAALPHTSALKKLRQRGDAISTDFVTGDMATAMEKIMLAASKPALSAQDRMAMLYALHTKLNEKKWVQQGYGDVMSQIDPDFKITKVA</sequence>
<name>G2KRJ3_MICAA</name>
<feature type="domain" description="CobQ/CobB/MinD/ParA nucleotide binding" evidence="1">
    <location>
        <begin position="4"/>
        <end position="193"/>
    </location>
</feature>
<dbReference type="AlphaFoldDB" id="G2KRJ3"/>
<keyword evidence="2" id="KW-0547">Nucleotide-binding</keyword>
<dbReference type="SUPFAM" id="SSF52540">
    <property type="entry name" value="P-loop containing nucleoside triphosphate hydrolases"/>
    <property type="match status" value="1"/>
</dbReference>
<keyword evidence="2" id="KW-0067">ATP-binding</keyword>
<dbReference type="OrthoDB" id="7346657at2"/>
<keyword evidence="3" id="KW-1185">Reference proteome</keyword>
<reference evidence="2 3" key="1">
    <citation type="journal article" date="2011" name="BMC Genomics">
        <title>Genomic insights into an obligate epibiotic bacterial predator: Micavibrio aeruginosavorus ARL-13.</title>
        <authorList>
            <person name="Wang Z."/>
            <person name="Kadouri D."/>
            <person name="Wu M."/>
        </authorList>
    </citation>
    <scope>NUCLEOTIDE SEQUENCE [LARGE SCALE GENOMIC DNA]</scope>
    <source>
        <strain evidence="2 3">ARL-13</strain>
    </source>
</reference>
<dbReference type="EMBL" id="CP002382">
    <property type="protein sequence ID" value="AEP09555.1"/>
    <property type="molecule type" value="Genomic_DNA"/>
</dbReference>
<gene>
    <name evidence="2" type="ordered locus">MICA_1232</name>
</gene>
<dbReference type="GO" id="GO:0051782">
    <property type="term" value="P:negative regulation of cell division"/>
    <property type="evidence" value="ECO:0007669"/>
    <property type="project" value="TreeGrafter"/>
</dbReference>
<protein>
    <submittedName>
        <fullName evidence="2">ATP-binding protein</fullName>
    </submittedName>
</protein>
<evidence type="ECO:0000313" key="2">
    <source>
        <dbReference type="EMBL" id="AEP09555.1"/>
    </source>
</evidence>
<dbReference type="PANTHER" id="PTHR43384">
    <property type="entry name" value="SEPTUM SITE-DETERMINING PROTEIN MIND HOMOLOG, CHLOROPLASTIC-RELATED"/>
    <property type="match status" value="1"/>
</dbReference>
<dbReference type="Proteomes" id="UP000009286">
    <property type="component" value="Chromosome"/>
</dbReference>
<dbReference type="InterPro" id="IPR027417">
    <property type="entry name" value="P-loop_NTPase"/>
</dbReference>
<evidence type="ECO:0000313" key="3">
    <source>
        <dbReference type="Proteomes" id="UP000009286"/>
    </source>
</evidence>
<dbReference type="GO" id="GO:0009898">
    <property type="term" value="C:cytoplasmic side of plasma membrane"/>
    <property type="evidence" value="ECO:0007669"/>
    <property type="project" value="TreeGrafter"/>
</dbReference>